<feature type="region of interest" description="Disordered" evidence="1">
    <location>
        <begin position="1"/>
        <end position="27"/>
    </location>
</feature>
<keyword evidence="3" id="KW-1185">Reference proteome</keyword>
<dbReference type="KEGG" id="blac:94352256"/>
<evidence type="ECO:0000313" key="3">
    <source>
        <dbReference type="Proteomes" id="UP000294530"/>
    </source>
</evidence>
<reference evidence="2 3" key="1">
    <citation type="journal article" date="2021" name="Genome Biol.">
        <title>AFLAP: assembly-free linkage analysis pipeline using k-mers from genome sequencing data.</title>
        <authorList>
            <person name="Fletcher K."/>
            <person name="Zhang L."/>
            <person name="Gil J."/>
            <person name="Han R."/>
            <person name="Cavanaugh K."/>
            <person name="Michelmore R."/>
        </authorList>
    </citation>
    <scope>NUCLEOTIDE SEQUENCE [LARGE SCALE GENOMIC DNA]</scope>
    <source>
        <strain evidence="2 3">SF5</strain>
    </source>
</reference>
<evidence type="ECO:0000313" key="2">
    <source>
        <dbReference type="EMBL" id="TDH71021.1"/>
    </source>
</evidence>
<protein>
    <submittedName>
        <fullName evidence="2">Uncharacterized protein</fullName>
    </submittedName>
</protein>
<feature type="compositionally biased region" description="Acidic residues" evidence="1">
    <location>
        <begin position="14"/>
        <end position="23"/>
    </location>
</feature>
<dbReference type="AlphaFoldDB" id="A0A976FQZ4"/>
<sequence length="78" mass="8198">MDTSSLSSSAADVADPETEEVTEESAIASPIRWSRMSSIAWSRGHSGIVQRLDPTEKRIALRASSHPRAGSGSTVDGG</sequence>
<accession>A0A976FQZ4</accession>
<name>A0A976FQZ4_BRELC</name>
<dbReference type="Proteomes" id="UP000294530">
    <property type="component" value="Unassembled WGS sequence"/>
</dbReference>
<proteinExistence type="predicted"/>
<dbReference type="EMBL" id="SHOA02000064">
    <property type="protein sequence ID" value="TDH71021.1"/>
    <property type="molecule type" value="Genomic_DNA"/>
</dbReference>
<comment type="caution">
    <text evidence="2">The sequence shown here is derived from an EMBL/GenBank/DDBJ whole genome shotgun (WGS) entry which is preliminary data.</text>
</comment>
<dbReference type="GeneID" id="94352256"/>
<dbReference type="RefSeq" id="XP_067820520.1">
    <property type="nucleotide sequence ID" value="XM_067966585.1"/>
</dbReference>
<organism evidence="2 3">
    <name type="scientific">Bremia lactucae</name>
    <name type="common">Lettuce downy mildew</name>
    <dbReference type="NCBI Taxonomy" id="4779"/>
    <lineage>
        <taxon>Eukaryota</taxon>
        <taxon>Sar</taxon>
        <taxon>Stramenopiles</taxon>
        <taxon>Oomycota</taxon>
        <taxon>Peronosporomycetes</taxon>
        <taxon>Peronosporales</taxon>
        <taxon>Peronosporaceae</taxon>
        <taxon>Bremia</taxon>
    </lineage>
</organism>
<evidence type="ECO:0000256" key="1">
    <source>
        <dbReference type="SAM" id="MobiDB-lite"/>
    </source>
</evidence>
<feature type="compositionally biased region" description="Low complexity" evidence="1">
    <location>
        <begin position="1"/>
        <end position="13"/>
    </location>
</feature>
<gene>
    <name evidence="2" type="ORF">CCR75_008533</name>
</gene>